<dbReference type="Proteomes" id="UP000410492">
    <property type="component" value="Unassembled WGS sequence"/>
</dbReference>
<name>A0A653CGR5_CALMS</name>
<keyword evidence="5" id="KW-0378">Hydrolase</keyword>
<keyword evidence="4" id="KW-0732">Signal</keyword>
<evidence type="ECO:0000313" key="8">
    <source>
        <dbReference type="Proteomes" id="UP000410492"/>
    </source>
</evidence>
<dbReference type="PRINTS" id="PR00724">
    <property type="entry name" value="CRBOXYPTASEC"/>
</dbReference>
<keyword evidence="6" id="KW-0325">Glycoprotein</keyword>
<dbReference type="PANTHER" id="PTHR11802:SF472">
    <property type="entry name" value="SERINE CARBOXYPEPTIDASE CPVL-RELATED"/>
    <property type="match status" value="1"/>
</dbReference>
<dbReference type="AlphaFoldDB" id="A0A653CGR5"/>
<feature type="non-terminal residue" evidence="7">
    <location>
        <position position="255"/>
    </location>
</feature>
<evidence type="ECO:0000256" key="4">
    <source>
        <dbReference type="ARBA" id="ARBA00022729"/>
    </source>
</evidence>
<comment type="similarity">
    <text evidence="1">Belongs to the peptidase S10 family.</text>
</comment>
<keyword evidence="2" id="KW-0121">Carboxypeptidase</keyword>
<dbReference type="InterPro" id="IPR029058">
    <property type="entry name" value="AB_hydrolase_fold"/>
</dbReference>
<dbReference type="GO" id="GO:0006508">
    <property type="term" value="P:proteolysis"/>
    <property type="evidence" value="ECO:0007669"/>
    <property type="project" value="UniProtKB-KW"/>
</dbReference>
<evidence type="ECO:0000313" key="7">
    <source>
        <dbReference type="EMBL" id="VEN46534.1"/>
    </source>
</evidence>
<dbReference type="PANTHER" id="PTHR11802">
    <property type="entry name" value="SERINE PROTEASE FAMILY S10 SERINE CARBOXYPEPTIDASE"/>
    <property type="match status" value="1"/>
</dbReference>
<dbReference type="GO" id="GO:0004185">
    <property type="term" value="F:serine-type carboxypeptidase activity"/>
    <property type="evidence" value="ECO:0007669"/>
    <property type="project" value="InterPro"/>
</dbReference>
<evidence type="ECO:0000256" key="1">
    <source>
        <dbReference type="ARBA" id="ARBA00009431"/>
    </source>
</evidence>
<evidence type="ECO:0000256" key="5">
    <source>
        <dbReference type="ARBA" id="ARBA00022801"/>
    </source>
</evidence>
<evidence type="ECO:0000256" key="3">
    <source>
        <dbReference type="ARBA" id="ARBA00022670"/>
    </source>
</evidence>
<gene>
    <name evidence="7" type="ORF">CALMAC_LOCUS8583</name>
</gene>
<proteinExistence type="inferred from homology"/>
<evidence type="ECO:0000256" key="6">
    <source>
        <dbReference type="ARBA" id="ARBA00023180"/>
    </source>
</evidence>
<dbReference type="SUPFAM" id="SSF53474">
    <property type="entry name" value="alpha/beta-Hydrolases"/>
    <property type="match status" value="1"/>
</dbReference>
<keyword evidence="8" id="KW-1185">Reference proteome</keyword>
<dbReference type="InterPro" id="IPR001563">
    <property type="entry name" value="Peptidase_S10"/>
</dbReference>
<reference evidence="7 8" key="1">
    <citation type="submission" date="2019-01" db="EMBL/GenBank/DDBJ databases">
        <authorList>
            <person name="Sayadi A."/>
        </authorList>
    </citation>
    <scope>NUCLEOTIDE SEQUENCE [LARGE SCALE GENOMIC DNA]</scope>
</reference>
<keyword evidence="3" id="KW-0645">Protease</keyword>
<dbReference type="EMBL" id="CAACVG010007667">
    <property type="protein sequence ID" value="VEN46534.1"/>
    <property type="molecule type" value="Genomic_DNA"/>
</dbReference>
<dbReference type="Pfam" id="PF00450">
    <property type="entry name" value="Peptidase_S10"/>
    <property type="match status" value="1"/>
</dbReference>
<evidence type="ECO:0000256" key="2">
    <source>
        <dbReference type="ARBA" id="ARBA00022645"/>
    </source>
</evidence>
<sequence>PFELNDDAQLELREYSWHKNQSVLYIDQPVGTGLSFTKHEDGFAGNQTRVGEELYIALQQFFNLFPELRKNDFFLTGQSYAGKYIPALAHTILKYNSSDAEKINVKGLAIGNGFIDPKLQTGYAEYLYQIGLVDAHDAEVIKEYEDQAVAYISEKKYNESNEQIYFIFEHLRNVSGDIDIYNYLYTGSIDNTPIEVFLNTTEARRALHYGNVTYDTSEAYNRMAEDMQRDDVTPWFIEAANNFRMMLYAGQLDVR</sequence>
<evidence type="ECO:0008006" key="9">
    <source>
        <dbReference type="Google" id="ProtNLM"/>
    </source>
</evidence>
<organism evidence="7 8">
    <name type="scientific">Callosobruchus maculatus</name>
    <name type="common">Southern cowpea weevil</name>
    <name type="synonym">Pulse bruchid</name>
    <dbReference type="NCBI Taxonomy" id="64391"/>
    <lineage>
        <taxon>Eukaryota</taxon>
        <taxon>Metazoa</taxon>
        <taxon>Ecdysozoa</taxon>
        <taxon>Arthropoda</taxon>
        <taxon>Hexapoda</taxon>
        <taxon>Insecta</taxon>
        <taxon>Pterygota</taxon>
        <taxon>Neoptera</taxon>
        <taxon>Endopterygota</taxon>
        <taxon>Coleoptera</taxon>
        <taxon>Polyphaga</taxon>
        <taxon>Cucujiformia</taxon>
        <taxon>Chrysomeloidea</taxon>
        <taxon>Chrysomelidae</taxon>
        <taxon>Bruchinae</taxon>
        <taxon>Bruchini</taxon>
        <taxon>Callosobruchus</taxon>
    </lineage>
</organism>
<dbReference type="Gene3D" id="3.40.50.1820">
    <property type="entry name" value="alpha/beta hydrolase"/>
    <property type="match status" value="1"/>
</dbReference>
<protein>
    <recommendedName>
        <fullName evidence="9">Carboxypeptidase</fullName>
    </recommendedName>
</protein>
<accession>A0A653CGR5</accession>
<feature type="non-terminal residue" evidence="7">
    <location>
        <position position="1"/>
    </location>
</feature>
<dbReference type="OrthoDB" id="443318at2759"/>